<evidence type="ECO:0000313" key="2">
    <source>
        <dbReference type="Proteomes" id="UP000516105"/>
    </source>
</evidence>
<name>A0ABX6T928_9SPHN</name>
<proteinExistence type="predicted"/>
<dbReference type="EMBL" id="CP060782">
    <property type="protein sequence ID" value="QNP46285.1"/>
    <property type="molecule type" value="Genomic_DNA"/>
</dbReference>
<organism evidence="1 2">
    <name type="scientific">Sphingomonas sediminicola</name>
    <dbReference type="NCBI Taxonomy" id="386874"/>
    <lineage>
        <taxon>Bacteria</taxon>
        <taxon>Pseudomonadati</taxon>
        <taxon>Pseudomonadota</taxon>
        <taxon>Alphaproteobacteria</taxon>
        <taxon>Sphingomonadales</taxon>
        <taxon>Sphingomonadaceae</taxon>
        <taxon>Sphingomonas</taxon>
    </lineage>
</organism>
<gene>
    <name evidence="1" type="ORF">H9L14_03435</name>
</gene>
<evidence type="ECO:0008006" key="3">
    <source>
        <dbReference type="Google" id="ProtNLM"/>
    </source>
</evidence>
<evidence type="ECO:0000313" key="1">
    <source>
        <dbReference type="EMBL" id="QNP46285.1"/>
    </source>
</evidence>
<dbReference type="Proteomes" id="UP000516105">
    <property type="component" value="Chromosome"/>
</dbReference>
<sequence length="132" mass="13778">MTNPDALACSGYFAGNLINGSPTDIANAQDAIELLPGDFEWDGNWAAVDATKIMQLVSGNVLDFGQTLFGLTIIGAHFGNVDGTDGNVSVFWLFDFGTEGASSIILDHPEGFSNAAIYTPGAPPVPEPATWG</sequence>
<accession>A0ABX6T928</accession>
<reference evidence="1 2" key="1">
    <citation type="submission" date="2020-08" db="EMBL/GenBank/DDBJ databases">
        <title>Genome sequence of Sphingomonas sediminicola KACC 15039T.</title>
        <authorList>
            <person name="Hyun D.-W."/>
            <person name="Bae J.-W."/>
        </authorList>
    </citation>
    <scope>NUCLEOTIDE SEQUENCE [LARGE SCALE GENOMIC DNA]</scope>
    <source>
        <strain evidence="1 2">KACC 15039</strain>
    </source>
</reference>
<keyword evidence="2" id="KW-1185">Reference proteome</keyword>
<protein>
    <recommendedName>
        <fullName evidence="3">Nuclear transport factor 2 family protein</fullName>
    </recommendedName>
</protein>